<evidence type="ECO:0000313" key="1">
    <source>
        <dbReference type="EMBL" id="MDC2888120.1"/>
    </source>
</evidence>
<reference evidence="1 2" key="1">
    <citation type="submission" date="2023-01" db="EMBL/GenBank/DDBJ databases">
        <title>Psychrosphaera sp. nov., isolated from marine algae.</title>
        <authorList>
            <person name="Bayburt H."/>
            <person name="Choi B.J."/>
            <person name="Kim J.M."/>
            <person name="Choi D.G."/>
            <person name="Jeon C.O."/>
        </authorList>
    </citation>
    <scope>NUCLEOTIDE SEQUENCE [LARGE SCALE GENOMIC DNA]</scope>
    <source>
        <strain evidence="1 2">G1-22</strain>
    </source>
</reference>
<gene>
    <name evidence="1" type="ORF">PN838_03975</name>
</gene>
<comment type="caution">
    <text evidence="1">The sequence shown here is derived from an EMBL/GenBank/DDBJ whole genome shotgun (WGS) entry which is preliminary data.</text>
</comment>
<organism evidence="1 2">
    <name type="scientific">Psychrosphaera algicola</name>
    <dbReference type="NCBI Taxonomy" id="3023714"/>
    <lineage>
        <taxon>Bacteria</taxon>
        <taxon>Pseudomonadati</taxon>
        <taxon>Pseudomonadota</taxon>
        <taxon>Gammaproteobacteria</taxon>
        <taxon>Alteromonadales</taxon>
        <taxon>Pseudoalteromonadaceae</taxon>
        <taxon>Psychrosphaera</taxon>
    </lineage>
</organism>
<proteinExistence type="predicted"/>
<dbReference type="InterPro" id="IPR036868">
    <property type="entry name" value="TusA-like_sf"/>
</dbReference>
<dbReference type="RefSeq" id="WP_272179829.1">
    <property type="nucleotide sequence ID" value="NZ_JAQOMS010000002.1"/>
</dbReference>
<dbReference type="SUPFAM" id="SSF64307">
    <property type="entry name" value="SirA-like"/>
    <property type="match status" value="1"/>
</dbReference>
<protein>
    <submittedName>
        <fullName evidence="1">Uncharacterized protein</fullName>
    </submittedName>
</protein>
<dbReference type="EMBL" id="JAQOMS010000002">
    <property type="protein sequence ID" value="MDC2888120.1"/>
    <property type="molecule type" value="Genomic_DNA"/>
</dbReference>
<dbReference type="Proteomes" id="UP001528411">
    <property type="component" value="Unassembled WGS sequence"/>
</dbReference>
<keyword evidence="2" id="KW-1185">Reference proteome</keyword>
<evidence type="ECO:0000313" key="2">
    <source>
        <dbReference type="Proteomes" id="UP001528411"/>
    </source>
</evidence>
<dbReference type="Gene3D" id="3.30.110.40">
    <property type="entry name" value="TusA-like domain"/>
    <property type="match status" value="1"/>
</dbReference>
<accession>A0ABT5F9B7</accession>
<name>A0ABT5F9B7_9GAMM</name>
<sequence>MCSRFDGRGLNCPLGFVKAKQSLLRDKTKEYLLDDKTTLYNFIRYLEKQNITFVLHSEDNSTLVKVNL</sequence>